<dbReference type="InterPro" id="IPR050250">
    <property type="entry name" value="Macrolide_Exporter_MacB"/>
</dbReference>
<evidence type="ECO:0000256" key="4">
    <source>
        <dbReference type="ARBA" id="ARBA00022989"/>
    </source>
</evidence>
<feature type="transmembrane region" description="Helical" evidence="7">
    <location>
        <begin position="696"/>
        <end position="725"/>
    </location>
</feature>
<dbReference type="PANTHER" id="PTHR30572:SF4">
    <property type="entry name" value="ABC TRANSPORTER PERMEASE YTRF"/>
    <property type="match status" value="1"/>
</dbReference>
<comment type="subcellular location">
    <subcellularLocation>
        <location evidence="1">Cell membrane</location>
        <topology evidence="1">Multi-pass membrane protein</topology>
    </subcellularLocation>
</comment>
<keyword evidence="2" id="KW-1003">Cell membrane</keyword>
<dbReference type="InterPro" id="IPR025857">
    <property type="entry name" value="MacB_PCD"/>
</dbReference>
<dbReference type="InterPro" id="IPR003838">
    <property type="entry name" value="ABC3_permease_C"/>
</dbReference>
<feature type="transmembrane region" description="Helical" evidence="7">
    <location>
        <begin position="791"/>
        <end position="810"/>
    </location>
</feature>
<feature type="transmembrane region" description="Helical" evidence="7">
    <location>
        <begin position="409"/>
        <end position="428"/>
    </location>
</feature>
<sequence>MLQVALANIKTYARRYIAVLLAVAIGTAFLGATLAVDSSTRATLKNSVGDAYKNADLVASVDWQLTPADAETSSLTMDVVREVRKLPDTSGVYGNGFFGADLHTGENSYSVMMQPISPEHKLSGMTMLEGRAPLGAEEVVLDEKHAEQMGVSISDTVAVTAMDEANKTRELKVVGIVETTTDPMFSSYAQLAMEESAWERLAGKDFGMNLLMIDAKGDIAQTKSTIAQYFSDKGMADVVVNTADEQVLKDVASMTGGTDQLTIILLVFALVALVVTGLVVMNTFSVVIAQRTRELALLRTLGAKRAQIRKSVLIEALLIGIIASVIGMMMAIALMAGLIQLLRSFVPEMSYATLALDARGIIVPLVVAILMTVLAAWVPARRAMGLAPLAALRPFDAASVKNRAGLVRIIFGALLTLAGVALLGFGAYKGDLLIAFAGGLLSFPGILMLASLFVPATVFGVGKLLAGRSVAGRLASLNAVRNPGRTTATATALLIGVTLVSMIMVGGQSAKATLNGSISGEYPIDLQVQQDTKNSDELAAKLANVEGIEYAAAYQMRTVNIDFLNGSTSEEYAMIVDPQSYSSVVLDQKIVPKDGELLSTWWQNESKFAEVNGNEVKLKTTSASFVENTLTEATAKNLGISDKDGMSGVAIKVDPSLSNTEINTLVETIADVANVENSRVSGGVMEKFMFSQVIDVLLMIVSGLLAVAVLIALIGVANTLSLSVLERTRENALLRALGLKKKQLRSMLATEAVLIGGVAALLGLILGAIYGLLGAHSALSSLGSMQYEIPWAQLAAVLAVSLVAALLASITPGRRAAKLSPVEGLATE</sequence>
<feature type="transmembrane region" description="Helical" evidence="7">
    <location>
        <begin position="312"/>
        <end position="341"/>
    </location>
</feature>
<dbReference type="Pfam" id="PF12704">
    <property type="entry name" value="MacB_PCD"/>
    <property type="match status" value="1"/>
</dbReference>
<keyword evidence="3 7" id="KW-0812">Transmembrane</keyword>
<keyword evidence="10" id="KW-0547">Nucleotide-binding</keyword>
<comment type="caution">
    <text evidence="10">The sequence shown here is derived from an EMBL/GenBank/DDBJ whole genome shotgun (WGS) entry which is preliminary data.</text>
</comment>
<dbReference type="GO" id="GO:0005524">
    <property type="term" value="F:ATP binding"/>
    <property type="evidence" value="ECO:0007669"/>
    <property type="project" value="UniProtKB-KW"/>
</dbReference>
<keyword evidence="10" id="KW-0067">ATP-binding</keyword>
<feature type="transmembrane region" description="Helical" evidence="7">
    <location>
        <begin position="746"/>
        <end position="771"/>
    </location>
</feature>
<feature type="transmembrane region" description="Helical" evidence="7">
    <location>
        <begin position="361"/>
        <end position="380"/>
    </location>
</feature>
<accession>A0ABQ2DCY2</accession>
<evidence type="ECO:0000259" key="8">
    <source>
        <dbReference type="Pfam" id="PF02687"/>
    </source>
</evidence>
<dbReference type="EMBL" id="BMKX01000002">
    <property type="protein sequence ID" value="GGJ53352.1"/>
    <property type="molecule type" value="Genomic_DNA"/>
</dbReference>
<evidence type="ECO:0000256" key="3">
    <source>
        <dbReference type="ARBA" id="ARBA00022692"/>
    </source>
</evidence>
<evidence type="ECO:0000256" key="1">
    <source>
        <dbReference type="ARBA" id="ARBA00004651"/>
    </source>
</evidence>
<feature type="domain" description="MacB-like periplasmic core" evidence="9">
    <location>
        <begin position="20"/>
        <end position="184"/>
    </location>
</feature>
<dbReference type="Pfam" id="PF02687">
    <property type="entry name" value="FtsX"/>
    <property type="match status" value="2"/>
</dbReference>
<feature type="domain" description="ABC3 transporter permease C-terminal" evidence="8">
    <location>
        <begin position="704"/>
        <end position="821"/>
    </location>
</feature>
<evidence type="ECO:0000256" key="2">
    <source>
        <dbReference type="ARBA" id="ARBA00022475"/>
    </source>
</evidence>
<comment type="similarity">
    <text evidence="6">Belongs to the ABC-4 integral membrane protein family.</text>
</comment>
<feature type="transmembrane region" description="Helical" evidence="7">
    <location>
        <begin position="263"/>
        <end position="289"/>
    </location>
</feature>
<protein>
    <submittedName>
        <fullName evidence="10">ABC transporter ATP-binding protein</fullName>
    </submittedName>
</protein>
<feature type="domain" description="ABC3 transporter permease C-terminal" evidence="8">
    <location>
        <begin position="267"/>
        <end position="386"/>
    </location>
</feature>
<feature type="transmembrane region" description="Helical" evidence="7">
    <location>
        <begin position="434"/>
        <end position="466"/>
    </location>
</feature>
<evidence type="ECO:0000256" key="5">
    <source>
        <dbReference type="ARBA" id="ARBA00023136"/>
    </source>
</evidence>
<gene>
    <name evidence="10" type="ORF">GCM10007173_09860</name>
</gene>
<evidence type="ECO:0000256" key="6">
    <source>
        <dbReference type="ARBA" id="ARBA00038076"/>
    </source>
</evidence>
<reference evidence="11" key="1">
    <citation type="journal article" date="2019" name="Int. J. Syst. Evol. Microbiol.">
        <title>The Global Catalogue of Microorganisms (GCM) 10K type strain sequencing project: providing services to taxonomists for standard genome sequencing and annotation.</title>
        <authorList>
            <consortium name="The Broad Institute Genomics Platform"/>
            <consortium name="The Broad Institute Genome Sequencing Center for Infectious Disease"/>
            <person name="Wu L."/>
            <person name="Ma J."/>
        </authorList>
    </citation>
    <scope>NUCLEOTIDE SEQUENCE [LARGE SCALE GENOMIC DNA]</scope>
    <source>
        <strain evidence="11">CGMCC 1.3685</strain>
    </source>
</reference>
<evidence type="ECO:0000259" key="9">
    <source>
        <dbReference type="Pfam" id="PF12704"/>
    </source>
</evidence>
<dbReference type="RefSeq" id="WP_096253711.1">
    <property type="nucleotide sequence ID" value="NZ_BMKX01000002.1"/>
</dbReference>
<proteinExistence type="inferred from homology"/>
<keyword evidence="4 7" id="KW-1133">Transmembrane helix</keyword>
<evidence type="ECO:0000256" key="7">
    <source>
        <dbReference type="SAM" id="Phobius"/>
    </source>
</evidence>
<dbReference type="Proteomes" id="UP000606115">
    <property type="component" value="Unassembled WGS sequence"/>
</dbReference>
<organism evidence="10 11">
    <name type="scientific">Glutamicibacter ardleyensis</name>
    <dbReference type="NCBI Taxonomy" id="225894"/>
    <lineage>
        <taxon>Bacteria</taxon>
        <taxon>Bacillati</taxon>
        <taxon>Actinomycetota</taxon>
        <taxon>Actinomycetes</taxon>
        <taxon>Micrococcales</taxon>
        <taxon>Micrococcaceae</taxon>
        <taxon>Glutamicibacter</taxon>
    </lineage>
</organism>
<dbReference type="GeneID" id="303303381"/>
<evidence type="ECO:0000313" key="10">
    <source>
        <dbReference type="EMBL" id="GGJ53352.1"/>
    </source>
</evidence>
<dbReference type="PANTHER" id="PTHR30572">
    <property type="entry name" value="MEMBRANE COMPONENT OF TRANSPORTER-RELATED"/>
    <property type="match status" value="1"/>
</dbReference>
<evidence type="ECO:0000313" key="11">
    <source>
        <dbReference type="Proteomes" id="UP000606115"/>
    </source>
</evidence>
<name>A0ABQ2DCY2_9MICC</name>
<feature type="transmembrane region" description="Helical" evidence="7">
    <location>
        <begin position="487"/>
        <end position="507"/>
    </location>
</feature>
<keyword evidence="11" id="KW-1185">Reference proteome</keyword>
<keyword evidence="5 7" id="KW-0472">Membrane</keyword>